<protein>
    <submittedName>
        <fullName evidence="6">Glycosyltransferase family 4 protein</fullName>
        <ecNumber evidence="6">2.4.-.-</ecNumber>
    </submittedName>
</protein>
<evidence type="ECO:0000313" key="6">
    <source>
        <dbReference type="EMBL" id="MFC4562095.1"/>
    </source>
</evidence>
<dbReference type="EMBL" id="JBHSFQ010000006">
    <property type="protein sequence ID" value="MFC4562095.1"/>
    <property type="molecule type" value="Genomic_DNA"/>
</dbReference>
<organism evidence="6 7">
    <name type="scientific">Nocardiopsis mangrovi</name>
    <dbReference type="NCBI Taxonomy" id="1179818"/>
    <lineage>
        <taxon>Bacteria</taxon>
        <taxon>Bacillati</taxon>
        <taxon>Actinomycetota</taxon>
        <taxon>Actinomycetes</taxon>
        <taxon>Streptosporangiales</taxon>
        <taxon>Nocardiopsidaceae</taxon>
        <taxon>Nocardiopsis</taxon>
    </lineage>
</organism>
<feature type="domain" description="Glycosyl transferase family 1" evidence="4">
    <location>
        <begin position="249"/>
        <end position="392"/>
    </location>
</feature>
<evidence type="ECO:0000256" key="1">
    <source>
        <dbReference type="ARBA" id="ARBA00022676"/>
    </source>
</evidence>
<proteinExistence type="predicted"/>
<evidence type="ECO:0000259" key="4">
    <source>
        <dbReference type="Pfam" id="PF00534"/>
    </source>
</evidence>
<accession>A0ABV9DVX3</accession>
<evidence type="ECO:0000256" key="2">
    <source>
        <dbReference type="ARBA" id="ARBA00022679"/>
    </source>
</evidence>
<comment type="caution">
    <text evidence="6">The sequence shown here is derived from an EMBL/GenBank/DDBJ whole genome shotgun (WGS) entry which is preliminary data.</text>
</comment>
<dbReference type="PANTHER" id="PTHR45947:SF3">
    <property type="entry name" value="SULFOQUINOVOSYL TRANSFERASE SQD2"/>
    <property type="match status" value="1"/>
</dbReference>
<evidence type="ECO:0000259" key="5">
    <source>
        <dbReference type="Pfam" id="PF13439"/>
    </source>
</evidence>
<feature type="compositionally biased region" description="Basic and acidic residues" evidence="3">
    <location>
        <begin position="484"/>
        <end position="493"/>
    </location>
</feature>
<dbReference type="InterPro" id="IPR028098">
    <property type="entry name" value="Glyco_trans_4-like_N"/>
</dbReference>
<dbReference type="CDD" id="cd03801">
    <property type="entry name" value="GT4_PimA-like"/>
    <property type="match status" value="1"/>
</dbReference>
<dbReference type="PANTHER" id="PTHR45947">
    <property type="entry name" value="SULFOQUINOVOSYL TRANSFERASE SQD2"/>
    <property type="match status" value="1"/>
</dbReference>
<keyword evidence="7" id="KW-1185">Reference proteome</keyword>
<sequence length="509" mass="54136">MAPGPAAHPAPQPRTERPATAAPSAPPDLAAPDVAAPDVAAPRPAGTGPGAGGPGPRLDGTRVLVINWRDPWQAAAGGAEEYAWRMSRHMAGRGATVTFLTSRERGQARVETREGIVVRRMGGRFTVYPRVMLWLLLWRREFHTALDCMNGIPFFSRLLLPRRTRVISVVHHVHDLQFNAYFRRPLAWVGRFIESRVASRVYRSCTTVTVSESSRRAMRDKLRWRAPITVIHNGAPPHQPVPPGPPRSAADMGSPAIVSLGRLVVQKRVSRIVDLAADLRGSHPGLRVHIVGRGPESGPLTDRIRGGGLHDHVRLHGFLSEEDKNAVLAGALLHVTASEFEGWGLTVIEAAGLGVPTVAYDVDGLRDSVQHGRTGWLVREGEDLTEVVAGALAELADPVRAAEIRRACRAWAARFTWERSGADMTRLIAAGRVGPPPPAAATGTGAGGGGPEAAPIRVDPGTDTGRATGKGSAMAAKGPASLRLPERNLRLPEGEGAAGIAPDPSGDGT</sequence>
<dbReference type="Pfam" id="PF00534">
    <property type="entry name" value="Glycos_transf_1"/>
    <property type="match status" value="1"/>
</dbReference>
<dbReference type="SUPFAM" id="SSF53756">
    <property type="entry name" value="UDP-Glycosyltransferase/glycogen phosphorylase"/>
    <property type="match status" value="1"/>
</dbReference>
<dbReference type="GO" id="GO:0016757">
    <property type="term" value="F:glycosyltransferase activity"/>
    <property type="evidence" value="ECO:0007669"/>
    <property type="project" value="UniProtKB-KW"/>
</dbReference>
<gene>
    <name evidence="6" type="ORF">ACFO4E_09530</name>
</gene>
<feature type="region of interest" description="Disordered" evidence="3">
    <location>
        <begin position="431"/>
        <end position="509"/>
    </location>
</feature>
<dbReference type="Proteomes" id="UP001595923">
    <property type="component" value="Unassembled WGS sequence"/>
</dbReference>
<dbReference type="Gene3D" id="3.40.50.2000">
    <property type="entry name" value="Glycogen Phosphorylase B"/>
    <property type="match status" value="2"/>
</dbReference>
<name>A0ABV9DVX3_9ACTN</name>
<dbReference type="InterPro" id="IPR001296">
    <property type="entry name" value="Glyco_trans_1"/>
</dbReference>
<feature type="compositionally biased region" description="Low complexity" evidence="3">
    <location>
        <begin position="18"/>
        <end position="46"/>
    </location>
</feature>
<evidence type="ECO:0000256" key="3">
    <source>
        <dbReference type="SAM" id="MobiDB-lite"/>
    </source>
</evidence>
<feature type="compositionally biased region" description="Pro residues" evidence="3">
    <location>
        <begin position="1"/>
        <end position="12"/>
    </location>
</feature>
<feature type="region of interest" description="Disordered" evidence="3">
    <location>
        <begin position="1"/>
        <end position="58"/>
    </location>
</feature>
<feature type="domain" description="Glycosyltransferase subfamily 4-like N-terminal" evidence="5">
    <location>
        <begin position="77"/>
        <end position="236"/>
    </location>
</feature>
<dbReference type="InterPro" id="IPR050194">
    <property type="entry name" value="Glycosyltransferase_grp1"/>
</dbReference>
<reference evidence="7" key="1">
    <citation type="journal article" date="2019" name="Int. J. Syst. Evol. Microbiol.">
        <title>The Global Catalogue of Microorganisms (GCM) 10K type strain sequencing project: providing services to taxonomists for standard genome sequencing and annotation.</title>
        <authorList>
            <consortium name="The Broad Institute Genomics Platform"/>
            <consortium name="The Broad Institute Genome Sequencing Center for Infectious Disease"/>
            <person name="Wu L."/>
            <person name="Ma J."/>
        </authorList>
    </citation>
    <scope>NUCLEOTIDE SEQUENCE [LARGE SCALE GENOMIC DNA]</scope>
    <source>
        <strain evidence="7">XZYJ18</strain>
    </source>
</reference>
<keyword evidence="1 6" id="KW-0328">Glycosyltransferase</keyword>
<evidence type="ECO:0000313" key="7">
    <source>
        <dbReference type="Proteomes" id="UP001595923"/>
    </source>
</evidence>
<dbReference type="RefSeq" id="WP_378573086.1">
    <property type="nucleotide sequence ID" value="NZ_JBHSFQ010000006.1"/>
</dbReference>
<keyword evidence="2 6" id="KW-0808">Transferase</keyword>
<dbReference type="EC" id="2.4.-.-" evidence="6"/>
<dbReference type="Pfam" id="PF13439">
    <property type="entry name" value="Glyco_transf_4"/>
    <property type="match status" value="1"/>
</dbReference>